<protein>
    <submittedName>
        <fullName evidence="1">Uncharacterized protein</fullName>
    </submittedName>
</protein>
<name>A0A6D2JII0_9BRAS</name>
<gene>
    <name evidence="1" type="ORF">MERR_LOCUS26777</name>
</gene>
<evidence type="ECO:0000313" key="1">
    <source>
        <dbReference type="EMBL" id="CAA7039542.1"/>
    </source>
</evidence>
<organism evidence="1 2">
    <name type="scientific">Microthlaspi erraticum</name>
    <dbReference type="NCBI Taxonomy" id="1685480"/>
    <lineage>
        <taxon>Eukaryota</taxon>
        <taxon>Viridiplantae</taxon>
        <taxon>Streptophyta</taxon>
        <taxon>Embryophyta</taxon>
        <taxon>Tracheophyta</taxon>
        <taxon>Spermatophyta</taxon>
        <taxon>Magnoliopsida</taxon>
        <taxon>eudicotyledons</taxon>
        <taxon>Gunneridae</taxon>
        <taxon>Pentapetalae</taxon>
        <taxon>rosids</taxon>
        <taxon>malvids</taxon>
        <taxon>Brassicales</taxon>
        <taxon>Brassicaceae</taxon>
        <taxon>Coluteocarpeae</taxon>
        <taxon>Microthlaspi</taxon>
    </lineage>
</organism>
<comment type="caution">
    <text evidence="1">The sequence shown here is derived from an EMBL/GenBank/DDBJ whole genome shotgun (WGS) entry which is preliminary data.</text>
</comment>
<keyword evidence="2" id="KW-1185">Reference proteome</keyword>
<dbReference type="AlphaFoldDB" id="A0A6D2JII0"/>
<dbReference type="EMBL" id="CACVBM020001212">
    <property type="protein sequence ID" value="CAA7039542.1"/>
    <property type="molecule type" value="Genomic_DNA"/>
</dbReference>
<reference evidence="1" key="1">
    <citation type="submission" date="2020-01" db="EMBL/GenBank/DDBJ databases">
        <authorList>
            <person name="Mishra B."/>
        </authorList>
    </citation>
    <scope>NUCLEOTIDE SEQUENCE [LARGE SCALE GENOMIC DNA]</scope>
</reference>
<dbReference type="Proteomes" id="UP000467841">
    <property type="component" value="Unassembled WGS sequence"/>
</dbReference>
<proteinExistence type="predicted"/>
<evidence type="ECO:0000313" key="2">
    <source>
        <dbReference type="Proteomes" id="UP000467841"/>
    </source>
</evidence>
<sequence>MPKNAGNYMREATLRFDQDRVAAFTLRLQRQDKFAYAFGLKTAVATSSSSAPHLYLARANLRAVASRAVRRQVQ</sequence>
<accession>A0A6D2JII0</accession>